<sequence>MKATKILAFALVIGLAFGGGVTETVAPQSSSSSIVVAASQKVQPKNTINFLGVTMQIIKGNMNVTTAPSGNRVQTWGGQTTISVTDQQSTHLIGHNTSNFGKIVQLKKGSAVTVVDGFGHKKVYHVTMTRDVNDQAVDIHSGADVYDQIVNAKQGEQIVLQTCLTETLNRIVWAR</sequence>
<dbReference type="Pfam" id="PF04203">
    <property type="entry name" value="Sortase"/>
    <property type="match status" value="1"/>
</dbReference>
<evidence type="ECO:0000313" key="3">
    <source>
        <dbReference type="EMBL" id="WDF83541.1"/>
    </source>
</evidence>
<keyword evidence="2" id="KW-0732">Signal</keyword>
<organism evidence="3 4">
    <name type="scientific">Lacticaseibacillus pabuli</name>
    <dbReference type="NCBI Taxonomy" id="3025672"/>
    <lineage>
        <taxon>Bacteria</taxon>
        <taxon>Bacillati</taxon>
        <taxon>Bacillota</taxon>
        <taxon>Bacilli</taxon>
        <taxon>Lactobacillales</taxon>
        <taxon>Lactobacillaceae</taxon>
        <taxon>Lacticaseibacillus</taxon>
    </lineage>
</organism>
<protein>
    <submittedName>
        <fullName evidence="3">Sortase</fullName>
    </submittedName>
</protein>
<dbReference type="RefSeq" id="WP_274261750.1">
    <property type="nucleotide sequence ID" value="NZ_CP117884.1"/>
</dbReference>
<proteinExistence type="predicted"/>
<dbReference type="Gene3D" id="2.40.260.10">
    <property type="entry name" value="Sortase"/>
    <property type="match status" value="1"/>
</dbReference>
<reference evidence="3 4" key="1">
    <citation type="submission" date="2023-02" db="EMBL/GenBank/DDBJ databases">
        <title>Genome sequence of Lacticaseibacillus sp. KACC 23028.</title>
        <authorList>
            <person name="Kim S."/>
            <person name="Heo J."/>
            <person name="Kwon S.-W."/>
        </authorList>
    </citation>
    <scope>NUCLEOTIDE SEQUENCE [LARGE SCALE GENOMIC DNA]</scope>
    <source>
        <strain evidence="3 4">KACC 23028</strain>
    </source>
</reference>
<feature type="signal peptide" evidence="2">
    <location>
        <begin position="1"/>
        <end position="18"/>
    </location>
</feature>
<accession>A0ABY7WX22</accession>
<evidence type="ECO:0000256" key="2">
    <source>
        <dbReference type="SAM" id="SignalP"/>
    </source>
</evidence>
<dbReference type="InterPro" id="IPR005754">
    <property type="entry name" value="Sortase"/>
</dbReference>
<keyword evidence="1" id="KW-0378">Hydrolase</keyword>
<gene>
    <name evidence="3" type="ORF">PQ472_04715</name>
</gene>
<feature type="chain" id="PRO_5045976292" evidence="2">
    <location>
        <begin position="19"/>
        <end position="175"/>
    </location>
</feature>
<dbReference type="EMBL" id="CP117884">
    <property type="protein sequence ID" value="WDF83541.1"/>
    <property type="molecule type" value="Genomic_DNA"/>
</dbReference>
<evidence type="ECO:0000256" key="1">
    <source>
        <dbReference type="ARBA" id="ARBA00022801"/>
    </source>
</evidence>
<dbReference type="Proteomes" id="UP001220377">
    <property type="component" value="Chromosome"/>
</dbReference>
<dbReference type="InterPro" id="IPR023365">
    <property type="entry name" value="Sortase_dom-sf"/>
</dbReference>
<evidence type="ECO:0000313" key="4">
    <source>
        <dbReference type="Proteomes" id="UP001220377"/>
    </source>
</evidence>
<dbReference type="SUPFAM" id="SSF63817">
    <property type="entry name" value="Sortase"/>
    <property type="match status" value="1"/>
</dbReference>
<keyword evidence="4" id="KW-1185">Reference proteome</keyword>
<name>A0ABY7WX22_9LACO</name>